<organism evidence="2 3">
    <name type="scientific">Pseudonocardia aurantiaca</name>
    <dbReference type="NCBI Taxonomy" id="75290"/>
    <lineage>
        <taxon>Bacteria</taxon>
        <taxon>Bacillati</taxon>
        <taxon>Actinomycetota</taxon>
        <taxon>Actinomycetes</taxon>
        <taxon>Pseudonocardiales</taxon>
        <taxon>Pseudonocardiaceae</taxon>
        <taxon>Pseudonocardia</taxon>
    </lineage>
</organism>
<evidence type="ECO:0000313" key="3">
    <source>
        <dbReference type="Proteomes" id="UP001597145"/>
    </source>
</evidence>
<dbReference type="Pfam" id="PF05800">
    <property type="entry name" value="GvpO"/>
    <property type="match status" value="1"/>
</dbReference>
<gene>
    <name evidence="2" type="primary">gvpO</name>
    <name evidence="2" type="ORF">ACFSCY_28785</name>
</gene>
<proteinExistence type="predicted"/>
<reference evidence="3" key="1">
    <citation type="journal article" date="2019" name="Int. J. Syst. Evol. Microbiol.">
        <title>The Global Catalogue of Microorganisms (GCM) 10K type strain sequencing project: providing services to taxonomists for standard genome sequencing and annotation.</title>
        <authorList>
            <consortium name="The Broad Institute Genomics Platform"/>
            <consortium name="The Broad Institute Genome Sequencing Center for Infectious Disease"/>
            <person name="Wu L."/>
            <person name="Ma J."/>
        </authorList>
    </citation>
    <scope>NUCLEOTIDE SEQUENCE [LARGE SCALE GENOMIC DNA]</scope>
    <source>
        <strain evidence="3">JCM 12165</strain>
    </source>
</reference>
<dbReference type="Proteomes" id="UP001597145">
    <property type="component" value="Unassembled WGS sequence"/>
</dbReference>
<evidence type="ECO:0000313" key="2">
    <source>
        <dbReference type="EMBL" id="MFD1533428.1"/>
    </source>
</evidence>
<keyword evidence="3" id="KW-1185">Reference proteome</keyword>
<dbReference type="EMBL" id="JBHUCP010000025">
    <property type="protein sequence ID" value="MFD1533428.1"/>
    <property type="molecule type" value="Genomic_DNA"/>
</dbReference>
<dbReference type="RefSeq" id="WP_343985339.1">
    <property type="nucleotide sequence ID" value="NZ_BAAAJG010000026.1"/>
</dbReference>
<name>A0ABW4FTI2_9PSEU</name>
<feature type="compositionally biased region" description="Acidic residues" evidence="1">
    <location>
        <begin position="30"/>
        <end position="45"/>
    </location>
</feature>
<sequence length="172" mass="19167">MVDEEHVAPRRTRRARSGSGWDDQHAPPAAEEDEAADDAEPEDAEQDNRRRGAAGEPVARPGERRGTAAPAAGRGERRTQDDSRPAVSAAVAARRAVEIVVEFTGREAENVVAIDRRDGDWYVDVEVVETHRIPDTTDVLAIYEVRLDPGGQLLSYRRTRRYARGQLDRETR</sequence>
<feature type="compositionally biased region" description="Basic and acidic residues" evidence="1">
    <location>
        <begin position="74"/>
        <end position="84"/>
    </location>
</feature>
<evidence type="ECO:0000256" key="1">
    <source>
        <dbReference type="SAM" id="MobiDB-lite"/>
    </source>
</evidence>
<feature type="region of interest" description="Disordered" evidence="1">
    <location>
        <begin position="1"/>
        <end position="88"/>
    </location>
</feature>
<protein>
    <submittedName>
        <fullName evidence="2">Gas vesicle protein GvpO</fullName>
    </submittedName>
</protein>
<accession>A0ABW4FTI2</accession>
<dbReference type="InterPro" id="IPR008634">
    <property type="entry name" value="Gas-vesicle_GvpO"/>
</dbReference>
<comment type="caution">
    <text evidence="2">The sequence shown here is derived from an EMBL/GenBank/DDBJ whole genome shotgun (WGS) entry which is preliminary data.</text>
</comment>